<dbReference type="Proteomes" id="UP001609176">
    <property type="component" value="Unassembled WGS sequence"/>
</dbReference>
<evidence type="ECO:0000313" key="7">
    <source>
        <dbReference type="Proteomes" id="UP001609219"/>
    </source>
</evidence>
<keyword evidence="1" id="KW-1133">Transmembrane helix</keyword>
<evidence type="ECO:0000313" key="6">
    <source>
        <dbReference type="Proteomes" id="UP001609176"/>
    </source>
</evidence>
<dbReference type="Pfam" id="PF06197">
    <property type="entry name" value="DUF998"/>
    <property type="match status" value="1"/>
</dbReference>
<dbReference type="EMBL" id="JBIMSO010000041">
    <property type="protein sequence ID" value="MFH5208517.1"/>
    <property type="molecule type" value="Genomic_DNA"/>
</dbReference>
<feature type="transmembrane region" description="Helical" evidence="1">
    <location>
        <begin position="179"/>
        <end position="197"/>
    </location>
</feature>
<dbReference type="InterPro" id="IPR009339">
    <property type="entry name" value="DUF998"/>
</dbReference>
<gene>
    <name evidence="4" type="ORF">ACHIPV_09480</name>
    <name evidence="2" type="ORF">ACHIPZ_09945</name>
    <name evidence="3" type="ORF">ACHIRB_17330</name>
</gene>
<feature type="transmembrane region" description="Helical" evidence="1">
    <location>
        <begin position="61"/>
        <end position="80"/>
    </location>
</feature>
<keyword evidence="7" id="KW-1185">Reference proteome</keyword>
<comment type="caution">
    <text evidence="4">The sequence shown here is derived from an EMBL/GenBank/DDBJ whole genome shotgun (WGS) entry which is preliminary data.</text>
</comment>
<proteinExistence type="predicted"/>
<dbReference type="Proteomes" id="UP001609219">
    <property type="component" value="Unassembled WGS sequence"/>
</dbReference>
<feature type="transmembrane region" description="Helical" evidence="1">
    <location>
        <begin position="148"/>
        <end position="167"/>
    </location>
</feature>
<evidence type="ECO:0000313" key="5">
    <source>
        <dbReference type="Proteomes" id="UP001609175"/>
    </source>
</evidence>
<dbReference type="RefSeq" id="WP_395114016.1">
    <property type="nucleotide sequence ID" value="NZ_JBIMSN010000072.1"/>
</dbReference>
<dbReference type="EMBL" id="JBIMSP010000011">
    <property type="protein sequence ID" value="MFH5242114.1"/>
    <property type="molecule type" value="Genomic_DNA"/>
</dbReference>
<accession>A0ABW7KKX7</accession>
<sequence>MTLSVRERIGAAAWVLIAGYFVAEAVVLAAMPTAYNAATGSISSLGEIHCTGDICSPLNDLMNWSFVVTGILVAVGAFGLNTLLPASTLRNFVLALLAVTAISCTATGFVTIDTNESLHQLVAIPTFIARNAALALLILPIYRRWPTIGVLTATACVTGTLGMLAILTTDLPFGVVERIALYPFSLWAVVVGVAAFVRSTSARPVTPVRQPTAPE</sequence>
<reference evidence="5 6" key="1">
    <citation type="submission" date="2024-10" db="EMBL/GenBank/DDBJ databases">
        <authorList>
            <person name="Riesco R."/>
        </authorList>
    </citation>
    <scope>NUCLEOTIDE SEQUENCE [LARGE SCALE GENOMIC DNA]</scope>
    <source>
        <strain evidence="4 6">NCIMB 15448</strain>
        <strain evidence="2 5">NCIMB 15449</strain>
        <strain evidence="3 7">NCIMB 15450</strain>
    </source>
</reference>
<organism evidence="4 6">
    <name type="scientific">Antrihabitans spumae</name>
    <dbReference type="NCBI Taxonomy" id="3373370"/>
    <lineage>
        <taxon>Bacteria</taxon>
        <taxon>Bacillati</taxon>
        <taxon>Actinomycetota</taxon>
        <taxon>Actinomycetes</taxon>
        <taxon>Mycobacteriales</taxon>
        <taxon>Nocardiaceae</taxon>
        <taxon>Antrihabitans</taxon>
    </lineage>
</organism>
<evidence type="ECO:0000313" key="2">
    <source>
        <dbReference type="EMBL" id="MFH5208517.1"/>
    </source>
</evidence>
<name>A0ABW7KKX7_9NOCA</name>
<feature type="transmembrane region" description="Helical" evidence="1">
    <location>
        <begin position="118"/>
        <end position="141"/>
    </location>
</feature>
<dbReference type="Proteomes" id="UP001609175">
    <property type="component" value="Unassembled WGS sequence"/>
</dbReference>
<keyword evidence="1" id="KW-0812">Transmembrane</keyword>
<keyword evidence="1" id="KW-0472">Membrane</keyword>
<feature type="transmembrane region" description="Helical" evidence="1">
    <location>
        <begin position="12"/>
        <end position="35"/>
    </location>
</feature>
<evidence type="ECO:0000313" key="3">
    <source>
        <dbReference type="EMBL" id="MFH5230324.1"/>
    </source>
</evidence>
<dbReference type="EMBL" id="JBIMSN010000072">
    <property type="protein sequence ID" value="MFH5230324.1"/>
    <property type="molecule type" value="Genomic_DNA"/>
</dbReference>
<evidence type="ECO:0000256" key="1">
    <source>
        <dbReference type="SAM" id="Phobius"/>
    </source>
</evidence>
<evidence type="ECO:0000313" key="4">
    <source>
        <dbReference type="EMBL" id="MFH5242114.1"/>
    </source>
</evidence>
<feature type="transmembrane region" description="Helical" evidence="1">
    <location>
        <begin position="92"/>
        <end position="112"/>
    </location>
</feature>
<protein>
    <submittedName>
        <fullName evidence="4">DUF998 domain-containing protein</fullName>
    </submittedName>
</protein>